<evidence type="ECO:0000313" key="2">
    <source>
        <dbReference type="Proteomes" id="UP000789739"/>
    </source>
</evidence>
<proteinExistence type="predicted"/>
<dbReference type="Proteomes" id="UP000789739">
    <property type="component" value="Unassembled WGS sequence"/>
</dbReference>
<keyword evidence="2" id="KW-1185">Reference proteome</keyword>
<reference evidence="1" key="1">
    <citation type="submission" date="2021-06" db="EMBL/GenBank/DDBJ databases">
        <authorList>
            <person name="Kallberg Y."/>
            <person name="Tangrot J."/>
            <person name="Rosling A."/>
        </authorList>
    </citation>
    <scope>NUCLEOTIDE SEQUENCE</scope>
    <source>
        <strain evidence="1">BR232B</strain>
    </source>
</reference>
<name>A0A9N9FQX6_9GLOM</name>
<protein>
    <submittedName>
        <fullName evidence="1">6235_t:CDS:1</fullName>
    </submittedName>
</protein>
<dbReference type="OrthoDB" id="10413902at2759"/>
<organism evidence="1 2">
    <name type="scientific">Paraglomus brasilianum</name>
    <dbReference type="NCBI Taxonomy" id="144538"/>
    <lineage>
        <taxon>Eukaryota</taxon>
        <taxon>Fungi</taxon>
        <taxon>Fungi incertae sedis</taxon>
        <taxon>Mucoromycota</taxon>
        <taxon>Glomeromycotina</taxon>
        <taxon>Glomeromycetes</taxon>
        <taxon>Paraglomerales</taxon>
        <taxon>Paraglomeraceae</taxon>
        <taxon>Paraglomus</taxon>
    </lineage>
</organism>
<sequence>MFLPEATQSIKAAFLEEELEEFRRLLIPASESEFFGEEARKYLCSLEGVAGKLSDFKVAIEENFPYRNRISDFNHMEHPDIDLIHECIGKHPGLPLGTNEKIWAQQDANPLKKYSDGVLTFRAGKSIFFILEVSGGPKEASATKVKNDYDKIIWCFLFLFQKILKKIGAVTVEDAEGLELWGAQVVGDQCAIIRCFIGCESRFIVQEVARFNFPTSVDNLKAVDLCIKTLGLLRVSHVFIGQYNILAYTHMYYSITLLRALHVLSFFKIEIRRGVMALSNFRPVFPATNWTKKFSAIAVPHLLDKLYVYDEE</sequence>
<dbReference type="EMBL" id="CAJVPI010000573">
    <property type="protein sequence ID" value="CAG8551373.1"/>
    <property type="molecule type" value="Genomic_DNA"/>
</dbReference>
<evidence type="ECO:0000313" key="1">
    <source>
        <dbReference type="EMBL" id="CAG8551373.1"/>
    </source>
</evidence>
<gene>
    <name evidence="1" type="ORF">PBRASI_LOCUS5107</name>
</gene>
<comment type="caution">
    <text evidence="1">The sequence shown here is derived from an EMBL/GenBank/DDBJ whole genome shotgun (WGS) entry which is preliminary data.</text>
</comment>
<accession>A0A9N9FQX6</accession>
<dbReference type="AlphaFoldDB" id="A0A9N9FQX6"/>